<dbReference type="OrthoDB" id="5143916at2"/>
<evidence type="ECO:0000313" key="2">
    <source>
        <dbReference type="Proteomes" id="UP000317893"/>
    </source>
</evidence>
<organism evidence="1 2">
    <name type="scientific">Lapillicoccus jejuensis</name>
    <dbReference type="NCBI Taxonomy" id="402171"/>
    <lineage>
        <taxon>Bacteria</taxon>
        <taxon>Bacillati</taxon>
        <taxon>Actinomycetota</taxon>
        <taxon>Actinomycetes</taxon>
        <taxon>Micrococcales</taxon>
        <taxon>Intrasporangiaceae</taxon>
        <taxon>Lapillicoccus</taxon>
    </lineage>
</organism>
<gene>
    <name evidence="1" type="ORF">FB458_1730</name>
</gene>
<accession>A0A542E026</accession>
<keyword evidence="2" id="KW-1185">Reference proteome</keyword>
<dbReference type="EMBL" id="VFMN01000001">
    <property type="protein sequence ID" value="TQJ08639.1"/>
    <property type="molecule type" value="Genomic_DNA"/>
</dbReference>
<dbReference type="AlphaFoldDB" id="A0A542E026"/>
<name>A0A542E026_9MICO</name>
<dbReference type="RefSeq" id="WP_141848130.1">
    <property type="nucleotide sequence ID" value="NZ_BAAAPR010000004.1"/>
</dbReference>
<comment type="caution">
    <text evidence="1">The sequence shown here is derived from an EMBL/GenBank/DDBJ whole genome shotgun (WGS) entry which is preliminary data.</text>
</comment>
<reference evidence="1 2" key="1">
    <citation type="submission" date="2019-06" db="EMBL/GenBank/DDBJ databases">
        <title>Sequencing the genomes of 1000 actinobacteria strains.</title>
        <authorList>
            <person name="Klenk H.-P."/>
        </authorList>
    </citation>
    <scope>NUCLEOTIDE SEQUENCE [LARGE SCALE GENOMIC DNA]</scope>
    <source>
        <strain evidence="1 2">DSM 18607</strain>
    </source>
</reference>
<protein>
    <submittedName>
        <fullName evidence="1">Uncharacterized protein</fullName>
    </submittedName>
</protein>
<dbReference type="Proteomes" id="UP000317893">
    <property type="component" value="Unassembled WGS sequence"/>
</dbReference>
<proteinExistence type="predicted"/>
<sequence>MSTIAKVRHDEPYVAGESIEKTLASVRDLITHLVGLKGAVPTPLLRKQLSTALWQLTELSGVPPHAKYNVRFVSRGVKEQPGDTKVNHEHVTPRKSVSDRLLTARPGDSGITECLSDAGIACIVTVQEHGMLGNEPGLGWGRYEQAGVQVFDRLTQQWRTSASPTTPDRTDVDGLIDAKASAPELLHRLLHVMRAAGSEAVAGVSRKDGSPTHYFRLHDVTLPEPTRAFGYVHWSGVVDVALPFGDVPAQHRGRVTLVERTNRTRFRTRLRLSEAGDLQLATDLLTLSLDNLREDHREV</sequence>
<evidence type="ECO:0000313" key="1">
    <source>
        <dbReference type="EMBL" id="TQJ08639.1"/>
    </source>
</evidence>